<dbReference type="EMBL" id="JBHSWB010000003">
    <property type="protein sequence ID" value="MFC6663480.1"/>
    <property type="molecule type" value="Genomic_DNA"/>
</dbReference>
<evidence type="ECO:0000313" key="2">
    <source>
        <dbReference type="EMBL" id="MFC6663480.1"/>
    </source>
</evidence>
<evidence type="ECO:0000259" key="1">
    <source>
        <dbReference type="Pfam" id="PF00582"/>
    </source>
</evidence>
<dbReference type="RefSeq" id="WP_224607460.1">
    <property type="nucleotide sequence ID" value="NZ_JAIQXV010000006.1"/>
</dbReference>
<protein>
    <submittedName>
        <fullName evidence="2">Universal stress protein</fullName>
    </submittedName>
</protein>
<comment type="caution">
    <text evidence="2">The sequence shown here is derived from an EMBL/GenBank/DDBJ whole genome shotgun (WGS) entry which is preliminary data.</text>
</comment>
<dbReference type="Pfam" id="PF00582">
    <property type="entry name" value="Usp"/>
    <property type="match status" value="1"/>
</dbReference>
<gene>
    <name evidence="2" type="ORF">ACFP90_26015</name>
</gene>
<dbReference type="Proteomes" id="UP001596317">
    <property type="component" value="Unassembled WGS sequence"/>
</dbReference>
<dbReference type="InterPro" id="IPR006016">
    <property type="entry name" value="UspA"/>
</dbReference>
<name>A0ABW1ZRC4_9DEIO</name>
<proteinExistence type="predicted"/>
<dbReference type="Gene3D" id="3.40.50.620">
    <property type="entry name" value="HUPs"/>
    <property type="match status" value="1"/>
</dbReference>
<accession>A0ABW1ZRC4</accession>
<reference evidence="3" key="1">
    <citation type="journal article" date="2019" name="Int. J. Syst. Evol. Microbiol.">
        <title>The Global Catalogue of Microorganisms (GCM) 10K type strain sequencing project: providing services to taxonomists for standard genome sequencing and annotation.</title>
        <authorList>
            <consortium name="The Broad Institute Genomics Platform"/>
            <consortium name="The Broad Institute Genome Sequencing Center for Infectious Disease"/>
            <person name="Wu L."/>
            <person name="Ma J."/>
        </authorList>
    </citation>
    <scope>NUCLEOTIDE SEQUENCE [LARGE SCALE GENOMIC DNA]</scope>
    <source>
        <strain evidence="3">CCUG 63830</strain>
    </source>
</reference>
<sequence length="163" mass="16444">MFRHILVPATNHPASAHAAQQAYRLTRALGGRVTLLWVLSSDRAASREEAQAQLQALAAGARRPPATALLSPGSQEAAPAIAAFAARSGADLIVLGVGGDGSAADDAQGTLALALAANSGLPVQLACAPAPTQAAGGRPWQRVVEDARRVPRAAGAPGRPKPS</sequence>
<keyword evidence="3" id="KW-1185">Reference proteome</keyword>
<dbReference type="SUPFAM" id="SSF52402">
    <property type="entry name" value="Adenine nucleotide alpha hydrolases-like"/>
    <property type="match status" value="1"/>
</dbReference>
<dbReference type="InterPro" id="IPR014729">
    <property type="entry name" value="Rossmann-like_a/b/a_fold"/>
</dbReference>
<feature type="domain" description="UspA" evidence="1">
    <location>
        <begin position="1"/>
        <end position="122"/>
    </location>
</feature>
<evidence type="ECO:0000313" key="3">
    <source>
        <dbReference type="Proteomes" id="UP001596317"/>
    </source>
</evidence>
<organism evidence="2 3">
    <name type="scientific">Deinococcus multiflagellatus</name>
    <dbReference type="NCBI Taxonomy" id="1656887"/>
    <lineage>
        <taxon>Bacteria</taxon>
        <taxon>Thermotogati</taxon>
        <taxon>Deinococcota</taxon>
        <taxon>Deinococci</taxon>
        <taxon>Deinococcales</taxon>
        <taxon>Deinococcaceae</taxon>
        <taxon>Deinococcus</taxon>
    </lineage>
</organism>